<dbReference type="HOGENOM" id="CLU_2429334_0_0_1"/>
<reference evidence="1 2" key="2">
    <citation type="journal article" date="2008" name="Bioinformatics">
        <title>Assembly reconciliation.</title>
        <authorList>
            <person name="Zimin A.V."/>
            <person name="Smith D.R."/>
            <person name="Sutton G."/>
            <person name="Yorke J.A."/>
        </authorList>
    </citation>
    <scope>NUCLEOTIDE SEQUENCE [LARGE SCALE GENOMIC DNA]</scope>
    <source>
        <strain evidence="1 2">TSC#14021-0224.01</strain>
    </source>
</reference>
<sequence length="91" mass="10500">MSLPIYQAPQEQAPRAFLAHILRSSPSGCPAASACSTFTLFQQQKQQQQQQQQQMLIADDRFTNVSFRPPCFPFVNPFCMRLQQEYLDPYL</sequence>
<name>B3NZE0_DROER</name>
<keyword evidence="2" id="KW-1185">Reference proteome</keyword>
<dbReference type="PhylomeDB" id="B3NZE0"/>
<evidence type="ECO:0000313" key="1">
    <source>
        <dbReference type="EMBL" id="EDV48812.1"/>
    </source>
</evidence>
<organism evidence="1 2">
    <name type="scientific">Drosophila erecta</name>
    <name type="common">Fruit fly</name>
    <dbReference type="NCBI Taxonomy" id="7220"/>
    <lineage>
        <taxon>Eukaryota</taxon>
        <taxon>Metazoa</taxon>
        <taxon>Ecdysozoa</taxon>
        <taxon>Arthropoda</taxon>
        <taxon>Hexapoda</taxon>
        <taxon>Insecta</taxon>
        <taxon>Pterygota</taxon>
        <taxon>Neoptera</taxon>
        <taxon>Endopterygota</taxon>
        <taxon>Diptera</taxon>
        <taxon>Brachycera</taxon>
        <taxon>Muscomorpha</taxon>
        <taxon>Ephydroidea</taxon>
        <taxon>Drosophilidae</taxon>
        <taxon>Drosophila</taxon>
        <taxon>Sophophora</taxon>
    </lineage>
</organism>
<evidence type="ECO:0000313" key="2">
    <source>
        <dbReference type="Proteomes" id="UP000008711"/>
    </source>
</evidence>
<accession>B3NZE0</accession>
<protein>
    <submittedName>
        <fullName evidence="1">GG21676</fullName>
    </submittedName>
</protein>
<proteinExistence type="predicted"/>
<gene>
    <name evidence="1" type="primary">Dere\GG21676</name>
    <name evidence="1" type="ORF">Dere_GG21676</name>
</gene>
<dbReference type="AlphaFoldDB" id="B3NZE0"/>
<reference evidence="1 2" key="1">
    <citation type="journal article" date="2007" name="Nature">
        <title>Evolution of genes and genomes on the Drosophila phylogeny.</title>
        <authorList>
            <consortium name="Drosophila 12 Genomes Consortium"/>
            <person name="Clark A.G."/>
            <person name="Eisen M.B."/>
            <person name="Smith D.R."/>
            <person name="Bergman C.M."/>
            <person name="Oliver B."/>
            <person name="Markow T.A."/>
            <person name="Kaufman T.C."/>
            <person name="Kellis M."/>
            <person name="Gelbart W."/>
            <person name="Iyer V.N."/>
            <person name="Pollard D.A."/>
            <person name="Sackton T.B."/>
            <person name="Larracuente A.M."/>
            <person name="Singh N.D."/>
            <person name="Abad J.P."/>
            <person name="Abt D.N."/>
            <person name="Adryan B."/>
            <person name="Aguade M."/>
            <person name="Akashi H."/>
            <person name="Anderson W.W."/>
            <person name="Aquadro C.F."/>
            <person name="Ardell D.H."/>
            <person name="Arguello R."/>
            <person name="Artieri C.G."/>
            <person name="Barbash D.A."/>
            <person name="Barker D."/>
            <person name="Barsanti P."/>
            <person name="Batterham P."/>
            <person name="Batzoglou S."/>
            <person name="Begun D."/>
            <person name="Bhutkar A."/>
            <person name="Blanco E."/>
            <person name="Bosak S.A."/>
            <person name="Bradley R.K."/>
            <person name="Brand A.D."/>
            <person name="Brent M.R."/>
            <person name="Brooks A.N."/>
            <person name="Brown R.H."/>
            <person name="Butlin R.K."/>
            <person name="Caggese C."/>
            <person name="Calvi B.R."/>
            <person name="Bernardo de Carvalho A."/>
            <person name="Caspi A."/>
            <person name="Castrezana S."/>
            <person name="Celniker S.E."/>
            <person name="Chang J.L."/>
            <person name="Chapple C."/>
            <person name="Chatterji S."/>
            <person name="Chinwalla A."/>
            <person name="Civetta A."/>
            <person name="Clifton S.W."/>
            <person name="Comeron J.M."/>
            <person name="Costello J.C."/>
            <person name="Coyne J.A."/>
            <person name="Daub J."/>
            <person name="David R.G."/>
            <person name="Delcher A.L."/>
            <person name="Delehaunty K."/>
            <person name="Do C.B."/>
            <person name="Ebling H."/>
            <person name="Edwards K."/>
            <person name="Eickbush T."/>
            <person name="Evans J.D."/>
            <person name="Filipski A."/>
            <person name="Findeiss S."/>
            <person name="Freyhult E."/>
            <person name="Fulton L."/>
            <person name="Fulton R."/>
            <person name="Garcia A.C."/>
            <person name="Gardiner A."/>
            <person name="Garfield D.A."/>
            <person name="Garvin B.E."/>
            <person name="Gibson G."/>
            <person name="Gilbert D."/>
            <person name="Gnerre S."/>
            <person name="Godfrey J."/>
            <person name="Good R."/>
            <person name="Gotea V."/>
            <person name="Gravely B."/>
            <person name="Greenberg A.J."/>
            <person name="Griffiths-Jones S."/>
            <person name="Gross S."/>
            <person name="Guigo R."/>
            <person name="Gustafson E.A."/>
            <person name="Haerty W."/>
            <person name="Hahn M.W."/>
            <person name="Halligan D.L."/>
            <person name="Halpern A.L."/>
            <person name="Halter G.M."/>
            <person name="Han M.V."/>
            <person name="Heger A."/>
            <person name="Hillier L."/>
            <person name="Hinrichs A.S."/>
            <person name="Holmes I."/>
            <person name="Hoskins R.A."/>
            <person name="Hubisz M.J."/>
            <person name="Hultmark D."/>
            <person name="Huntley M.A."/>
            <person name="Jaffe D.B."/>
            <person name="Jagadeeshan S."/>
            <person name="Jeck W.R."/>
            <person name="Johnson J."/>
            <person name="Jones C.D."/>
            <person name="Jordan W.C."/>
            <person name="Karpen G.H."/>
            <person name="Kataoka E."/>
            <person name="Keightley P.D."/>
            <person name="Kheradpour P."/>
            <person name="Kirkness E.F."/>
            <person name="Koerich L.B."/>
            <person name="Kristiansen K."/>
            <person name="Kudrna D."/>
            <person name="Kulathinal R.J."/>
            <person name="Kumar S."/>
            <person name="Kwok R."/>
            <person name="Lander E."/>
            <person name="Langley C.H."/>
            <person name="Lapoint R."/>
            <person name="Lazzaro B.P."/>
            <person name="Lee S.J."/>
            <person name="Levesque L."/>
            <person name="Li R."/>
            <person name="Lin C.F."/>
            <person name="Lin M.F."/>
            <person name="Lindblad-Toh K."/>
            <person name="Llopart A."/>
            <person name="Long M."/>
            <person name="Low L."/>
            <person name="Lozovsky E."/>
            <person name="Lu J."/>
            <person name="Luo M."/>
            <person name="Machado C.A."/>
            <person name="Makalowski W."/>
            <person name="Marzo M."/>
            <person name="Matsuda M."/>
            <person name="Matzkin L."/>
            <person name="McAllister B."/>
            <person name="McBride C.S."/>
            <person name="McKernan B."/>
            <person name="McKernan K."/>
            <person name="Mendez-Lago M."/>
            <person name="Minx P."/>
            <person name="Mollenhauer M.U."/>
            <person name="Montooth K."/>
            <person name="Mount S.M."/>
            <person name="Mu X."/>
            <person name="Myers E."/>
            <person name="Negre B."/>
            <person name="Newfeld S."/>
            <person name="Nielsen R."/>
            <person name="Noor M.A."/>
            <person name="O'Grady P."/>
            <person name="Pachter L."/>
            <person name="Papaceit M."/>
            <person name="Parisi M.J."/>
            <person name="Parisi M."/>
            <person name="Parts L."/>
            <person name="Pedersen J.S."/>
            <person name="Pesole G."/>
            <person name="Phillippy A.M."/>
            <person name="Ponting C.P."/>
            <person name="Pop M."/>
            <person name="Porcelli D."/>
            <person name="Powell J.R."/>
            <person name="Prohaska S."/>
            <person name="Pruitt K."/>
            <person name="Puig M."/>
            <person name="Quesneville H."/>
            <person name="Ram K.R."/>
            <person name="Rand D."/>
            <person name="Rasmussen M.D."/>
            <person name="Reed L.K."/>
            <person name="Reenan R."/>
            <person name="Reily A."/>
            <person name="Remington K.A."/>
            <person name="Rieger T.T."/>
            <person name="Ritchie M.G."/>
            <person name="Robin C."/>
            <person name="Rogers Y.H."/>
            <person name="Rohde C."/>
            <person name="Rozas J."/>
            <person name="Rubenfield M.J."/>
            <person name="Ruiz A."/>
            <person name="Russo S."/>
            <person name="Salzberg S.L."/>
            <person name="Sanchez-Gracia A."/>
            <person name="Saranga D.J."/>
            <person name="Sato H."/>
            <person name="Schaeffer S.W."/>
            <person name="Schatz M.C."/>
            <person name="Schlenke T."/>
            <person name="Schwartz R."/>
            <person name="Segarra C."/>
            <person name="Singh R.S."/>
            <person name="Sirot L."/>
            <person name="Sirota M."/>
            <person name="Sisneros N.B."/>
            <person name="Smith C.D."/>
            <person name="Smith T.F."/>
            <person name="Spieth J."/>
            <person name="Stage D.E."/>
            <person name="Stark A."/>
            <person name="Stephan W."/>
            <person name="Strausberg R.L."/>
            <person name="Strempel S."/>
            <person name="Sturgill D."/>
            <person name="Sutton G."/>
            <person name="Sutton G.G."/>
            <person name="Tao W."/>
            <person name="Teichmann S."/>
            <person name="Tobari Y.N."/>
            <person name="Tomimura Y."/>
            <person name="Tsolas J.M."/>
            <person name="Valente V.L."/>
            <person name="Venter E."/>
            <person name="Venter J.C."/>
            <person name="Vicario S."/>
            <person name="Vieira F.G."/>
            <person name="Vilella A.J."/>
            <person name="Villasante A."/>
            <person name="Walenz B."/>
            <person name="Wang J."/>
            <person name="Wasserman M."/>
            <person name="Watts T."/>
            <person name="Wilson D."/>
            <person name="Wilson R.K."/>
            <person name="Wing R.A."/>
            <person name="Wolfner M.F."/>
            <person name="Wong A."/>
            <person name="Wong G.K."/>
            <person name="Wu C.I."/>
            <person name="Wu G."/>
            <person name="Yamamoto D."/>
            <person name="Yang H.P."/>
            <person name="Yang S.P."/>
            <person name="Yorke J.A."/>
            <person name="Yoshida K."/>
            <person name="Zdobnov E."/>
            <person name="Zhang P."/>
            <person name="Zhang Y."/>
            <person name="Zimin A.V."/>
            <person name="Baldwin J."/>
            <person name="Abdouelleil A."/>
            <person name="Abdulkadir J."/>
            <person name="Abebe A."/>
            <person name="Abera B."/>
            <person name="Abreu J."/>
            <person name="Acer S.C."/>
            <person name="Aftuck L."/>
            <person name="Alexander A."/>
            <person name="An P."/>
            <person name="Anderson E."/>
            <person name="Anderson S."/>
            <person name="Arachi H."/>
            <person name="Azer M."/>
            <person name="Bachantsang P."/>
            <person name="Barry A."/>
            <person name="Bayul T."/>
            <person name="Berlin A."/>
            <person name="Bessette D."/>
            <person name="Bloom T."/>
            <person name="Blye J."/>
            <person name="Boguslavskiy L."/>
            <person name="Bonnet C."/>
            <person name="Boukhgalter B."/>
            <person name="Bourzgui I."/>
            <person name="Brown A."/>
            <person name="Cahill P."/>
            <person name="Channer S."/>
            <person name="Cheshatsang Y."/>
            <person name="Chuda L."/>
            <person name="Citroen M."/>
            <person name="Collymore A."/>
            <person name="Cooke P."/>
            <person name="Costello M."/>
            <person name="D'Aco K."/>
            <person name="Daza R."/>
            <person name="De Haan G."/>
            <person name="DeGray S."/>
            <person name="DeMaso C."/>
            <person name="Dhargay N."/>
            <person name="Dooley K."/>
            <person name="Dooley E."/>
            <person name="Doricent M."/>
            <person name="Dorje P."/>
            <person name="Dorjee K."/>
            <person name="Dupes A."/>
            <person name="Elong R."/>
            <person name="Falk J."/>
            <person name="Farina A."/>
            <person name="Faro S."/>
            <person name="Ferguson D."/>
            <person name="Fisher S."/>
            <person name="Foley C.D."/>
            <person name="Franke A."/>
            <person name="Friedrich D."/>
            <person name="Gadbois L."/>
            <person name="Gearin G."/>
            <person name="Gearin C.R."/>
            <person name="Giannoukos G."/>
            <person name="Goode T."/>
            <person name="Graham J."/>
            <person name="Grandbois E."/>
            <person name="Grewal S."/>
            <person name="Gyaltsen K."/>
            <person name="Hafez N."/>
            <person name="Hagos B."/>
            <person name="Hall J."/>
            <person name="Henson C."/>
            <person name="Hollinger A."/>
            <person name="Honan T."/>
            <person name="Huard M.D."/>
            <person name="Hughes L."/>
            <person name="Hurhula B."/>
            <person name="Husby M.E."/>
            <person name="Kamat A."/>
            <person name="Kanga B."/>
            <person name="Kashin S."/>
            <person name="Khazanovich D."/>
            <person name="Kisner P."/>
            <person name="Lance K."/>
            <person name="Lara M."/>
            <person name="Lee W."/>
            <person name="Lennon N."/>
            <person name="Letendre F."/>
            <person name="LeVine R."/>
            <person name="Lipovsky A."/>
            <person name="Liu X."/>
            <person name="Liu J."/>
            <person name="Liu S."/>
            <person name="Lokyitsang T."/>
            <person name="Lokyitsang Y."/>
            <person name="Lubonja R."/>
            <person name="Lui A."/>
            <person name="MacDonald P."/>
            <person name="Magnisalis V."/>
            <person name="Maru K."/>
            <person name="Matthews C."/>
            <person name="McCusker W."/>
            <person name="McDonough S."/>
            <person name="Mehta T."/>
            <person name="Meldrim J."/>
            <person name="Meneus L."/>
            <person name="Mihai O."/>
            <person name="Mihalev A."/>
            <person name="Mihova T."/>
            <person name="Mittelman R."/>
            <person name="Mlenga V."/>
            <person name="Montmayeur A."/>
            <person name="Mulrain L."/>
            <person name="Navidi A."/>
            <person name="Naylor J."/>
            <person name="Negash T."/>
            <person name="Nguyen T."/>
            <person name="Nguyen N."/>
            <person name="Nicol R."/>
            <person name="Norbu C."/>
            <person name="Norbu N."/>
            <person name="Novod N."/>
            <person name="O'Neill B."/>
            <person name="Osman S."/>
            <person name="Markiewicz E."/>
            <person name="Oyono O.L."/>
            <person name="Patti C."/>
            <person name="Phunkhang P."/>
            <person name="Pierre F."/>
            <person name="Priest M."/>
            <person name="Raghuraman S."/>
            <person name="Rege F."/>
            <person name="Reyes R."/>
            <person name="Rise C."/>
            <person name="Rogov P."/>
            <person name="Ross K."/>
            <person name="Ryan E."/>
            <person name="Settipalli S."/>
            <person name="Shea T."/>
            <person name="Sherpa N."/>
            <person name="Shi L."/>
            <person name="Shih D."/>
            <person name="Sparrow T."/>
            <person name="Spaulding J."/>
            <person name="Stalker J."/>
            <person name="Stange-Thomann N."/>
            <person name="Stavropoulos S."/>
            <person name="Stone C."/>
            <person name="Strader C."/>
            <person name="Tesfaye S."/>
            <person name="Thomson T."/>
            <person name="Thoulutsang Y."/>
            <person name="Thoulutsang D."/>
            <person name="Topham K."/>
            <person name="Topping I."/>
            <person name="Tsamla T."/>
            <person name="Vassiliev H."/>
            <person name="Vo A."/>
            <person name="Wangchuk T."/>
            <person name="Wangdi T."/>
            <person name="Weiand M."/>
            <person name="Wilkinson J."/>
            <person name="Wilson A."/>
            <person name="Yadav S."/>
            <person name="Young G."/>
            <person name="Yu Q."/>
            <person name="Zembek L."/>
            <person name="Zhong D."/>
            <person name="Zimmer A."/>
            <person name="Zwirko Z."/>
            <person name="Jaffe D.B."/>
            <person name="Alvarez P."/>
            <person name="Brockman W."/>
            <person name="Butler J."/>
            <person name="Chin C."/>
            <person name="Gnerre S."/>
            <person name="Grabherr M."/>
            <person name="Kleber M."/>
            <person name="Mauceli E."/>
            <person name="MacCallum I."/>
        </authorList>
    </citation>
    <scope>NUCLEOTIDE SEQUENCE [LARGE SCALE GENOMIC DNA]</scope>
    <source>
        <strain evidence="1 2">TSC#14021-0224.01</strain>
    </source>
</reference>
<dbReference type="EMBL" id="CH954181">
    <property type="protein sequence ID" value="EDV48812.1"/>
    <property type="molecule type" value="Genomic_DNA"/>
</dbReference>
<dbReference type="Proteomes" id="UP000008711">
    <property type="component" value="Unassembled WGS sequence"/>
</dbReference>
<dbReference type="OMA" id="QQEYLDP"/>